<evidence type="ECO:0000313" key="2">
    <source>
        <dbReference type="Proteomes" id="UP000005258"/>
    </source>
</evidence>
<proteinExistence type="predicted"/>
<sequence>MSPSPSAPCMDRRRAVFPSVAPLSAALISLVRHIDRLVRSDRPGRIPAAERQAYGLGDPYCEPPRPCWPF</sequence>
<dbReference type="KEGG" id="tmo:TMO_2751"/>
<dbReference type="RefSeq" id="WP_014746266.1">
    <property type="nucleotide sequence ID" value="NC_017956.1"/>
</dbReference>
<evidence type="ECO:0000313" key="1">
    <source>
        <dbReference type="EMBL" id="AFK54589.1"/>
    </source>
</evidence>
<name>I3TPA1_TISMK</name>
<keyword evidence="2" id="KW-1185">Reference proteome</keyword>
<dbReference type="Proteomes" id="UP000005258">
    <property type="component" value="Chromosome"/>
</dbReference>
<dbReference type="HOGENOM" id="CLU_2756583_0_0_5"/>
<dbReference type="AlphaFoldDB" id="I3TPA1"/>
<reference evidence="1 2" key="1">
    <citation type="journal article" date="2012" name="J. Am. Chem. Soc.">
        <title>Bacterial biosynthesis and maturation of the didemnin anti-cancer agents.</title>
        <authorList>
            <person name="Xu Y."/>
            <person name="Kersten R.D."/>
            <person name="Nam S.J."/>
            <person name="Lu L."/>
            <person name="Al-Suwailem A.M."/>
            <person name="Zheng H."/>
            <person name="Fenical W."/>
            <person name="Dorrestein P.C."/>
            <person name="Moore B.S."/>
            <person name="Qian P.Y."/>
        </authorList>
    </citation>
    <scope>NUCLEOTIDE SEQUENCE [LARGE SCALE GENOMIC DNA]</scope>
    <source>
        <strain evidence="1 2">KA081020-065</strain>
    </source>
</reference>
<gene>
    <name evidence="1" type="ordered locus">TMO_2751</name>
</gene>
<protein>
    <submittedName>
        <fullName evidence="1">Uncharacterized protein</fullName>
    </submittedName>
</protein>
<dbReference type="STRING" id="1110502.TMO_2751"/>
<dbReference type="EMBL" id="CP003236">
    <property type="protein sequence ID" value="AFK54589.1"/>
    <property type="molecule type" value="Genomic_DNA"/>
</dbReference>
<organism evidence="1 2">
    <name type="scientific">Tistrella mobilis (strain KA081020-065)</name>
    <dbReference type="NCBI Taxonomy" id="1110502"/>
    <lineage>
        <taxon>Bacteria</taxon>
        <taxon>Pseudomonadati</taxon>
        <taxon>Pseudomonadota</taxon>
        <taxon>Alphaproteobacteria</taxon>
        <taxon>Geminicoccales</taxon>
        <taxon>Geminicoccaceae</taxon>
        <taxon>Tistrella</taxon>
    </lineage>
</organism>
<accession>I3TPA1</accession>